<name>A0A1R3GR53_COCAP</name>
<organism evidence="1 2">
    <name type="scientific">Corchorus capsularis</name>
    <name type="common">Jute</name>
    <dbReference type="NCBI Taxonomy" id="210143"/>
    <lineage>
        <taxon>Eukaryota</taxon>
        <taxon>Viridiplantae</taxon>
        <taxon>Streptophyta</taxon>
        <taxon>Embryophyta</taxon>
        <taxon>Tracheophyta</taxon>
        <taxon>Spermatophyta</taxon>
        <taxon>Magnoliopsida</taxon>
        <taxon>eudicotyledons</taxon>
        <taxon>Gunneridae</taxon>
        <taxon>Pentapetalae</taxon>
        <taxon>rosids</taxon>
        <taxon>malvids</taxon>
        <taxon>Malvales</taxon>
        <taxon>Malvaceae</taxon>
        <taxon>Grewioideae</taxon>
        <taxon>Apeibeae</taxon>
        <taxon>Corchorus</taxon>
    </lineage>
</organism>
<evidence type="ECO:0000313" key="1">
    <source>
        <dbReference type="EMBL" id="OMO60529.1"/>
    </source>
</evidence>
<dbReference type="EMBL" id="AWWV01013691">
    <property type="protein sequence ID" value="OMO60529.1"/>
    <property type="molecule type" value="Genomic_DNA"/>
</dbReference>
<dbReference type="AlphaFoldDB" id="A0A1R3GR53"/>
<evidence type="ECO:0000313" key="2">
    <source>
        <dbReference type="Proteomes" id="UP000188268"/>
    </source>
</evidence>
<keyword evidence="2" id="KW-1185">Reference proteome</keyword>
<proteinExistence type="predicted"/>
<reference evidence="1 2" key="1">
    <citation type="submission" date="2013-09" db="EMBL/GenBank/DDBJ databases">
        <title>Corchorus capsularis genome sequencing.</title>
        <authorList>
            <person name="Alam M."/>
            <person name="Haque M.S."/>
            <person name="Islam M.S."/>
            <person name="Emdad E.M."/>
            <person name="Islam M.M."/>
            <person name="Ahmed B."/>
            <person name="Halim A."/>
            <person name="Hossen Q.M.M."/>
            <person name="Hossain M.Z."/>
            <person name="Ahmed R."/>
            <person name="Khan M.M."/>
            <person name="Islam R."/>
            <person name="Rashid M.M."/>
            <person name="Khan S.A."/>
            <person name="Rahman M.S."/>
            <person name="Alam M."/>
        </authorList>
    </citation>
    <scope>NUCLEOTIDE SEQUENCE [LARGE SCALE GENOMIC DNA]</scope>
    <source>
        <strain evidence="2">cv. CVL-1</strain>
        <tissue evidence="1">Whole seedling</tissue>
    </source>
</reference>
<sequence length="23" mass="2538">MAAWLWVIFHGTATRSCRGPGYG</sequence>
<dbReference type="Gramene" id="OMO60529">
    <property type="protein sequence ID" value="OMO60529"/>
    <property type="gene ID" value="CCACVL1_24073"/>
</dbReference>
<comment type="caution">
    <text evidence="1">The sequence shown here is derived from an EMBL/GenBank/DDBJ whole genome shotgun (WGS) entry which is preliminary data.</text>
</comment>
<gene>
    <name evidence="1" type="ORF">CCACVL1_24073</name>
</gene>
<protein>
    <submittedName>
        <fullName evidence="1">Uncharacterized protein</fullName>
    </submittedName>
</protein>
<dbReference type="Proteomes" id="UP000188268">
    <property type="component" value="Unassembled WGS sequence"/>
</dbReference>
<accession>A0A1R3GR53</accession>